<dbReference type="PANTHER" id="PTHR48090">
    <property type="entry name" value="UNDECAPRENYL-PHOSPHATE 4-DEOXY-4-FORMAMIDO-L-ARABINOSE TRANSFERASE-RELATED"/>
    <property type="match status" value="1"/>
</dbReference>
<dbReference type="Pfam" id="PF00535">
    <property type="entry name" value="Glycos_transf_2"/>
    <property type="match status" value="1"/>
</dbReference>
<name>A0AA86MLD5_9CLOT</name>
<dbReference type="SUPFAM" id="SSF53448">
    <property type="entry name" value="Nucleotide-diphospho-sugar transferases"/>
    <property type="match status" value="1"/>
</dbReference>
<keyword evidence="1" id="KW-0808">Transferase</keyword>
<dbReference type="RefSeq" id="WP_210887719.1">
    <property type="nucleotide sequence ID" value="NZ_CAKJVE010000004.1"/>
</dbReference>
<dbReference type="Proteomes" id="UP000789738">
    <property type="component" value="Unassembled WGS sequence"/>
</dbReference>
<proteinExistence type="predicted"/>
<dbReference type="GO" id="GO:0016740">
    <property type="term" value="F:transferase activity"/>
    <property type="evidence" value="ECO:0007669"/>
    <property type="project" value="UniProtKB-KW"/>
</dbReference>
<dbReference type="Gene3D" id="3.90.550.10">
    <property type="entry name" value="Spore Coat Polysaccharide Biosynthesis Protein SpsA, Chain A"/>
    <property type="match status" value="1"/>
</dbReference>
<dbReference type="AlphaFoldDB" id="A0AA86MLD5"/>
<gene>
    <name evidence="1" type="ORF">CNEO_41203</name>
</gene>
<reference evidence="1" key="1">
    <citation type="submission" date="2021-10" db="EMBL/GenBank/DDBJ databases">
        <authorList>
            <person name="Mesa V."/>
        </authorList>
    </citation>
    <scope>NUCLEOTIDE SEQUENCE</scope>
    <source>
        <strain evidence="1">CC3_PB</strain>
    </source>
</reference>
<dbReference type="PANTHER" id="PTHR48090:SF8">
    <property type="entry name" value="GLYCOSYLTRANSFERASE CSBB-RELATED"/>
    <property type="match status" value="1"/>
</dbReference>
<evidence type="ECO:0000313" key="1">
    <source>
        <dbReference type="EMBL" id="CAG9704377.1"/>
    </source>
</evidence>
<organism evidence="1 2">
    <name type="scientific">Clostridium neonatale</name>
    <dbReference type="NCBI Taxonomy" id="137838"/>
    <lineage>
        <taxon>Bacteria</taxon>
        <taxon>Bacillati</taxon>
        <taxon>Bacillota</taxon>
        <taxon>Clostridia</taxon>
        <taxon>Eubacteriales</taxon>
        <taxon>Clostridiaceae</taxon>
        <taxon>Clostridium</taxon>
    </lineage>
</organism>
<dbReference type="InterPro" id="IPR001173">
    <property type="entry name" value="Glyco_trans_2-like"/>
</dbReference>
<dbReference type="GO" id="GO:0005886">
    <property type="term" value="C:plasma membrane"/>
    <property type="evidence" value="ECO:0007669"/>
    <property type="project" value="TreeGrafter"/>
</dbReference>
<sequence length="312" mass="35828">MINSKEKNFVSAVVYVHNNENKIEGFLKAINEVLKENFKEYEIICVNDGSIDNSEKIIKNTAKSIEGDVITNINMSYYQGMERAMCAGVDFAIGDFVFEFDSINIDYDINLIMDVYNESLKGFDIVAASPKHLKRKTSKLFYAIFNKFSNNIYKLKTETFRIISRRGINRVNSMSNSMPYRKAIYILSGLKVTSIEYENIIRSEKFDTEVNNTRKEVAIDSFILFTNLAYRLSLIFSLIMIAVTIISGIYVFVVYFSNKKPVEGWAPIMGLSSLGFCGLFVILTVIIKYLNLILNLIFKKQRYLIESVEKLK</sequence>
<evidence type="ECO:0000313" key="2">
    <source>
        <dbReference type="Proteomes" id="UP000789738"/>
    </source>
</evidence>
<dbReference type="EMBL" id="CAKJVE010000004">
    <property type="protein sequence ID" value="CAG9704377.1"/>
    <property type="molecule type" value="Genomic_DNA"/>
</dbReference>
<comment type="caution">
    <text evidence="1">The sequence shown here is derived from an EMBL/GenBank/DDBJ whole genome shotgun (WGS) entry which is preliminary data.</text>
</comment>
<protein>
    <submittedName>
        <fullName evidence="1">Glycosyl transferase family 2</fullName>
    </submittedName>
</protein>
<dbReference type="InterPro" id="IPR050256">
    <property type="entry name" value="Glycosyltransferase_2"/>
</dbReference>
<accession>A0AA86MLD5</accession>
<dbReference type="InterPro" id="IPR029044">
    <property type="entry name" value="Nucleotide-diphossugar_trans"/>
</dbReference>